<feature type="region of interest" description="Disordered" evidence="1">
    <location>
        <begin position="1"/>
        <end position="20"/>
    </location>
</feature>
<dbReference type="RefSeq" id="WP_260593715.1">
    <property type="nucleotide sequence ID" value="NZ_CP104003.1"/>
</dbReference>
<feature type="compositionally biased region" description="Low complexity" evidence="1">
    <location>
        <begin position="1"/>
        <end position="12"/>
    </location>
</feature>
<reference evidence="2" key="1">
    <citation type="submission" date="2022-09" db="EMBL/GenBank/DDBJ databases">
        <title>Diverse halophilic archaea isolated from saline environments.</title>
        <authorList>
            <person name="Cui H.-L."/>
        </authorList>
    </citation>
    <scope>NUCLEOTIDE SEQUENCE</scope>
    <source>
        <strain evidence="2">ZS-35-S2</strain>
    </source>
</reference>
<keyword evidence="3" id="KW-1185">Reference proteome</keyword>
<sequence>MPPTDETPTTGGETDHPGFASERLALDVETVAARVHETLGDVSATRTDEGMKFRTPTGRWWPS</sequence>
<name>A0A9E7R3R9_9EURY</name>
<protein>
    <submittedName>
        <fullName evidence="2">Uncharacterized protein</fullName>
    </submittedName>
</protein>
<evidence type="ECO:0000313" key="2">
    <source>
        <dbReference type="EMBL" id="UWM54699.1"/>
    </source>
</evidence>
<dbReference type="KEGG" id="ssai:N0B31_00110"/>
<proteinExistence type="predicted"/>
<dbReference type="AlphaFoldDB" id="A0A9E7R3R9"/>
<dbReference type="GeneID" id="74940778"/>
<accession>A0A9E7R3R9</accession>
<evidence type="ECO:0000313" key="3">
    <source>
        <dbReference type="Proteomes" id="UP001057580"/>
    </source>
</evidence>
<evidence type="ECO:0000256" key="1">
    <source>
        <dbReference type="SAM" id="MobiDB-lite"/>
    </source>
</evidence>
<dbReference type="EMBL" id="CP104003">
    <property type="protein sequence ID" value="UWM54699.1"/>
    <property type="molecule type" value="Genomic_DNA"/>
</dbReference>
<organism evidence="2 3">
    <name type="scientific">Salinirubellus salinus</name>
    <dbReference type="NCBI Taxonomy" id="1364945"/>
    <lineage>
        <taxon>Archaea</taxon>
        <taxon>Methanobacteriati</taxon>
        <taxon>Methanobacteriota</taxon>
        <taxon>Stenosarchaea group</taxon>
        <taxon>Halobacteria</taxon>
        <taxon>Halobacteriales</taxon>
        <taxon>Natronomonadaceae</taxon>
        <taxon>Salinirubellus</taxon>
    </lineage>
</organism>
<dbReference type="Proteomes" id="UP001057580">
    <property type="component" value="Chromosome"/>
</dbReference>
<gene>
    <name evidence="2" type="ORF">N0B31_00110</name>
</gene>